<accession>A0A8S9YLY7</accession>
<dbReference type="AlphaFoldDB" id="A0A8S9YLY7"/>
<protein>
    <submittedName>
        <fullName evidence="1">Uncharacterized protein</fullName>
    </submittedName>
</protein>
<dbReference type="EMBL" id="JTDE01003733">
    <property type="protein sequence ID" value="KAF7255712.1"/>
    <property type="molecule type" value="Genomic_DNA"/>
</dbReference>
<evidence type="ECO:0000313" key="1">
    <source>
        <dbReference type="EMBL" id="KAF7255712.1"/>
    </source>
</evidence>
<dbReference type="OrthoDB" id="6245537at2759"/>
<reference evidence="1" key="1">
    <citation type="submission" date="2019-07" db="EMBL/GenBank/DDBJ databases">
        <title>Annotation for the trematode Paragonimus miyazaki's.</title>
        <authorList>
            <person name="Choi Y.-J."/>
        </authorList>
    </citation>
    <scope>NUCLEOTIDE SEQUENCE</scope>
    <source>
        <strain evidence="1">Japan</strain>
    </source>
</reference>
<gene>
    <name evidence="1" type="ORF">EG68_07280</name>
</gene>
<name>A0A8S9YLY7_9TREM</name>
<evidence type="ECO:0000313" key="2">
    <source>
        <dbReference type="Proteomes" id="UP000822476"/>
    </source>
</evidence>
<organism evidence="1 2">
    <name type="scientific">Paragonimus skrjabini miyazakii</name>
    <dbReference type="NCBI Taxonomy" id="59628"/>
    <lineage>
        <taxon>Eukaryota</taxon>
        <taxon>Metazoa</taxon>
        <taxon>Spiralia</taxon>
        <taxon>Lophotrochozoa</taxon>
        <taxon>Platyhelminthes</taxon>
        <taxon>Trematoda</taxon>
        <taxon>Digenea</taxon>
        <taxon>Plagiorchiida</taxon>
        <taxon>Troglotremata</taxon>
        <taxon>Troglotrematidae</taxon>
        <taxon>Paragonimus</taxon>
    </lineage>
</organism>
<keyword evidence="2" id="KW-1185">Reference proteome</keyword>
<proteinExistence type="predicted"/>
<comment type="caution">
    <text evidence="1">The sequence shown here is derived from an EMBL/GenBank/DDBJ whole genome shotgun (WGS) entry which is preliminary data.</text>
</comment>
<sequence>MHKDFFVITMKAILVTCLAVALFVVYVEARPDESSRAKLRESLENLRENMRKVMTKVIMKARERVDAWLVRDGLGEKLSEILQILMNRLNERISQYLN</sequence>
<dbReference type="Proteomes" id="UP000822476">
    <property type="component" value="Unassembled WGS sequence"/>
</dbReference>